<reference evidence="5" key="1">
    <citation type="submission" date="2022-01" db="EMBL/GenBank/DDBJ databases">
        <authorList>
            <person name="Criscuolo A."/>
        </authorList>
    </citation>
    <scope>NUCLEOTIDE SEQUENCE</scope>
    <source>
        <strain evidence="5">CIP111891</strain>
    </source>
</reference>
<evidence type="ECO:0000256" key="3">
    <source>
        <dbReference type="ARBA" id="ARBA00023315"/>
    </source>
</evidence>
<dbReference type="EMBL" id="CAKMMW010000020">
    <property type="protein sequence ID" value="CAH1221440.1"/>
    <property type="molecule type" value="Genomic_DNA"/>
</dbReference>
<evidence type="ECO:0000313" key="6">
    <source>
        <dbReference type="Proteomes" id="UP000838821"/>
    </source>
</evidence>
<protein>
    <recommendedName>
        <fullName evidence="4">Aminoglycoside N(3)-acetyltransferase</fullName>
        <ecNumber evidence="4">2.3.1.-</ecNumber>
    </recommendedName>
</protein>
<dbReference type="PANTHER" id="PTHR11104">
    <property type="entry name" value="AMINOGLYCOSIDE N3-ACETYLTRANSFERASE"/>
    <property type="match status" value="1"/>
</dbReference>
<dbReference type="InterPro" id="IPR003679">
    <property type="entry name" value="Amioglycoside_AcTrfase"/>
</dbReference>
<dbReference type="SUPFAM" id="SSF110710">
    <property type="entry name" value="TTHA0583/YokD-like"/>
    <property type="match status" value="1"/>
</dbReference>
<evidence type="ECO:0000256" key="1">
    <source>
        <dbReference type="ARBA" id="ARBA00006383"/>
    </source>
</evidence>
<comment type="caution">
    <text evidence="5">The sequence shown here is derived from an EMBL/GenBank/DDBJ whole genome shotgun (WGS) entry which is preliminary data.</text>
</comment>
<evidence type="ECO:0000256" key="2">
    <source>
        <dbReference type="ARBA" id="ARBA00022679"/>
    </source>
</evidence>
<sequence>MEPLTKESLVASFRSLGITDGTRLVVHSALRNLGPVEGGAETVLDALLSCIGSEGLLVMPTFTYQNDGFHPAISPSKTGILSEMLRKRPEAVRSLHPTHSITAVGEGAVALCNEHYLKPGLGIESPLDLLAKMGGGILLLGVGHTSNSTVHVGEAYAKMPYLDIPFRPSDSRHIPIIGSVHMEVELIDPPGCSRAFGVIEALLRKRGVIQDGLIGKALVQWLPGEEVISATTELLRLDEAALLCNDPICYRCSKSRERLWQ</sequence>
<name>A0ABM9CSX2_9BACL</name>
<dbReference type="PANTHER" id="PTHR11104:SF0">
    <property type="entry name" value="SPBETA PROPHAGE-DERIVED AMINOGLYCOSIDE N(3')-ACETYLTRANSFERASE-LIKE PROTEIN YOKD"/>
    <property type="match status" value="1"/>
</dbReference>
<comment type="catalytic activity">
    <reaction evidence="4">
        <text>a 2-deoxystreptamine antibiotic + acetyl-CoA = an N(3)-acetyl-2-deoxystreptamine antibiotic + CoA + H(+)</text>
        <dbReference type="Rhea" id="RHEA:12665"/>
        <dbReference type="ChEBI" id="CHEBI:15378"/>
        <dbReference type="ChEBI" id="CHEBI:57287"/>
        <dbReference type="ChEBI" id="CHEBI:57288"/>
        <dbReference type="ChEBI" id="CHEBI:57921"/>
        <dbReference type="ChEBI" id="CHEBI:77452"/>
        <dbReference type="EC" id="2.3.1.81"/>
    </reaction>
</comment>
<keyword evidence="2 4" id="KW-0808">Transferase</keyword>
<keyword evidence="3 4" id="KW-0012">Acyltransferase</keyword>
<keyword evidence="6" id="KW-1185">Reference proteome</keyword>
<accession>A0ABM9CSX2</accession>
<dbReference type="InterPro" id="IPR028345">
    <property type="entry name" value="Antibiotic_NAT-like"/>
</dbReference>
<dbReference type="EC" id="2.3.1.-" evidence="4"/>
<gene>
    <name evidence="5" type="ORF">PAECIP111891_05182</name>
</gene>
<dbReference type="Pfam" id="PF02522">
    <property type="entry name" value="Antibiotic_NAT"/>
    <property type="match status" value="1"/>
</dbReference>
<dbReference type="RefSeq" id="WP_236291295.1">
    <property type="nucleotide sequence ID" value="NZ_CAKMMW010000020.1"/>
</dbReference>
<keyword evidence="4" id="KW-0046">Antibiotic resistance</keyword>
<comment type="similarity">
    <text evidence="1 4">Belongs to the antibiotic N-acetyltransferase family.</text>
</comment>
<organism evidence="5 6">
    <name type="scientific">Paenibacillus allorhizoplanae</name>
    <dbReference type="NCBI Taxonomy" id="2905648"/>
    <lineage>
        <taxon>Bacteria</taxon>
        <taxon>Bacillati</taxon>
        <taxon>Bacillota</taxon>
        <taxon>Bacilli</taxon>
        <taxon>Bacillales</taxon>
        <taxon>Paenibacillaceae</taxon>
        <taxon>Paenibacillus</taxon>
    </lineage>
</organism>
<dbReference type="Proteomes" id="UP000838821">
    <property type="component" value="Unassembled WGS sequence"/>
</dbReference>
<proteinExistence type="inferred from homology"/>
<evidence type="ECO:0000256" key="4">
    <source>
        <dbReference type="RuleBase" id="RU365031"/>
    </source>
</evidence>
<evidence type="ECO:0000313" key="5">
    <source>
        <dbReference type="EMBL" id="CAH1221440.1"/>
    </source>
</evidence>